<dbReference type="Gene3D" id="3.80.10.10">
    <property type="entry name" value="Ribonuclease Inhibitor"/>
    <property type="match status" value="2"/>
</dbReference>
<dbReference type="InterPro" id="IPR051809">
    <property type="entry name" value="Plant_receptor-like_S/T_kinase"/>
</dbReference>
<dbReference type="SMART" id="SM00369">
    <property type="entry name" value="LRR_TYP"/>
    <property type="match status" value="5"/>
</dbReference>
<comment type="caution">
    <text evidence="15">The sequence shown here is derived from an EMBL/GenBank/DDBJ whole genome shotgun (WGS) entry which is preliminary data.</text>
</comment>
<keyword evidence="9 12" id="KW-0067">ATP-binding</keyword>
<accession>A0ABR0DQG0</accession>
<evidence type="ECO:0000256" key="13">
    <source>
        <dbReference type="SAM" id="Phobius"/>
    </source>
</evidence>
<dbReference type="Pfam" id="PF07714">
    <property type="entry name" value="PK_Tyr_Ser-Thr"/>
    <property type="match status" value="1"/>
</dbReference>
<evidence type="ECO:0000256" key="3">
    <source>
        <dbReference type="ARBA" id="ARBA00022614"/>
    </source>
</evidence>
<evidence type="ECO:0000256" key="10">
    <source>
        <dbReference type="ARBA" id="ARBA00022989"/>
    </source>
</evidence>
<keyword evidence="8" id="KW-0418">Kinase</keyword>
<dbReference type="SUPFAM" id="SSF52058">
    <property type="entry name" value="L domain-like"/>
    <property type="match status" value="2"/>
</dbReference>
<dbReference type="SUPFAM" id="SSF56112">
    <property type="entry name" value="Protein kinase-like (PK-like)"/>
    <property type="match status" value="1"/>
</dbReference>
<sequence length="848" mass="93813">MEFQLLSNLQLFFLYLNNLTGNLPSYLGNITSLISISVGGNNLVGNIPDTLGNLNNLEVIELGLNNLSGSFPSSFFNLSSLTDIDIPLNQLQGSLPDDIFISFPRLHKLNIGHNLLTGRIPSSVANASELMLLALNVNSFTGEVPSFEGMKKLDWLALNRNKLGNSRPDDLNFMSSLLNCTELRLLHLSENNFEGVLPRFIGNFSNLRRFTIGNNSIHGNIPDELGDIATLETLYLWSNDLTGTIPESIGKLQELRILSFPDNILYGEIPSSFGNLTMMTDLSLQQNNLQGTIPSVLGNCQSLLAMDISQNNFTGYLPEEIFRIPSLSEFLDLSSNSLTGSLPSGLTSLEHLVLLNLSNNELSGLLPGTFGSLISLRELYLSNNFFQGNISPSLSSLRSLEILDLSHNNFTGKIPQFLGKFSFLRNLNLSFNDFEGEVPIEGVFRNGSQVSVNNNPKLCGGEPFLLLPVCPKNESSKKSRTSHFLKLIISISASVSVLILVLLFAIVYYLKHKKKLISLDNTSKEFLPTISYQSLHKATNGFSETNLLGSGKFSNVYKGILDQNETVIAVKVLKLQVKGAGKSFVAECEALRSIRHRNLVKFLTSCSSVDFKGNEFKAVVYPHMVNGSLQDWLVHSDEKKLTLIQRLNISIDVACALDYLHNHSGNSLVHCDIKPSNVLLDGEFVAHVSDFGLARFIQQVNTSQNDTSLGIKGTVGYAAPEYGMGTEASTYGDIYSYGILLLELFTGKCPIDDAFDNGLTLHDFVKMAIPERVMEISDPTLVYGYDYQGEEAIDEIMEYCFISLFRIGISCSMELPRERMDISRAVNELYSIRNYLFKTRIKFGANGL</sequence>
<keyword evidence="4" id="KW-0808">Transferase</keyword>
<evidence type="ECO:0000256" key="2">
    <source>
        <dbReference type="ARBA" id="ARBA00022527"/>
    </source>
</evidence>
<protein>
    <recommendedName>
        <fullName evidence="14">Protein kinase domain-containing protein</fullName>
    </recommendedName>
</protein>
<dbReference type="InterPro" id="IPR000719">
    <property type="entry name" value="Prot_kinase_dom"/>
</dbReference>
<evidence type="ECO:0000256" key="6">
    <source>
        <dbReference type="ARBA" id="ARBA00022737"/>
    </source>
</evidence>
<feature type="transmembrane region" description="Helical" evidence="13">
    <location>
        <begin position="487"/>
        <end position="510"/>
    </location>
</feature>
<evidence type="ECO:0000313" key="16">
    <source>
        <dbReference type="Proteomes" id="UP001291926"/>
    </source>
</evidence>
<dbReference type="Proteomes" id="UP001291926">
    <property type="component" value="Unassembled WGS sequence"/>
</dbReference>
<dbReference type="Gene3D" id="3.30.200.20">
    <property type="entry name" value="Phosphorylase Kinase, domain 1"/>
    <property type="match status" value="1"/>
</dbReference>
<dbReference type="PANTHER" id="PTHR27008">
    <property type="entry name" value="OS04G0122200 PROTEIN"/>
    <property type="match status" value="1"/>
</dbReference>
<dbReference type="PRINTS" id="PR00019">
    <property type="entry name" value="LEURICHRPT"/>
</dbReference>
<dbReference type="Gene3D" id="1.10.510.10">
    <property type="entry name" value="Transferase(Phosphotransferase) domain 1"/>
    <property type="match status" value="1"/>
</dbReference>
<feature type="binding site" evidence="12">
    <location>
        <position position="571"/>
    </location>
    <ligand>
        <name>ATP</name>
        <dbReference type="ChEBI" id="CHEBI:30616"/>
    </ligand>
</feature>
<dbReference type="InterPro" id="IPR011009">
    <property type="entry name" value="Kinase-like_dom_sf"/>
</dbReference>
<keyword evidence="11 13" id="KW-0472">Membrane</keyword>
<keyword evidence="7 12" id="KW-0547">Nucleotide-binding</keyword>
<dbReference type="InterPro" id="IPR032675">
    <property type="entry name" value="LRR_dom_sf"/>
</dbReference>
<evidence type="ECO:0000313" key="15">
    <source>
        <dbReference type="EMBL" id="KAK4491053.1"/>
    </source>
</evidence>
<dbReference type="Pfam" id="PF00560">
    <property type="entry name" value="LRR_1"/>
    <property type="match status" value="1"/>
</dbReference>
<evidence type="ECO:0000259" key="14">
    <source>
        <dbReference type="PROSITE" id="PS50011"/>
    </source>
</evidence>
<keyword evidence="16" id="KW-1185">Reference proteome</keyword>
<gene>
    <name evidence="15" type="ORF">RD792_001775</name>
</gene>
<feature type="domain" description="Protein kinase" evidence="14">
    <location>
        <begin position="542"/>
        <end position="836"/>
    </location>
</feature>
<name>A0ABR0DQG0_9LAMI</name>
<proteinExistence type="predicted"/>
<dbReference type="PROSITE" id="PS00108">
    <property type="entry name" value="PROTEIN_KINASE_ST"/>
    <property type="match status" value="1"/>
</dbReference>
<comment type="subcellular location">
    <subcellularLocation>
        <location evidence="1">Membrane</location>
    </subcellularLocation>
</comment>
<dbReference type="InterPro" id="IPR008271">
    <property type="entry name" value="Ser/Thr_kinase_AS"/>
</dbReference>
<dbReference type="Pfam" id="PF13855">
    <property type="entry name" value="LRR_8"/>
    <property type="match status" value="1"/>
</dbReference>
<keyword evidence="6" id="KW-0677">Repeat</keyword>
<dbReference type="Pfam" id="PF23598">
    <property type="entry name" value="LRR_14"/>
    <property type="match status" value="1"/>
</dbReference>
<evidence type="ECO:0000256" key="12">
    <source>
        <dbReference type="PROSITE-ProRule" id="PRU10141"/>
    </source>
</evidence>
<keyword evidence="10 13" id="KW-1133">Transmembrane helix</keyword>
<dbReference type="PROSITE" id="PS00107">
    <property type="entry name" value="PROTEIN_KINASE_ATP"/>
    <property type="match status" value="1"/>
</dbReference>
<dbReference type="PROSITE" id="PS50011">
    <property type="entry name" value="PROTEIN_KINASE_DOM"/>
    <property type="match status" value="1"/>
</dbReference>
<reference evidence="15 16" key="1">
    <citation type="journal article" date="2023" name="bioRxiv">
        <title>Genome report: Whole genome sequence and annotation of Penstemon davidsonii.</title>
        <authorList>
            <person name="Ostevik K.L."/>
            <person name="Alabady M."/>
            <person name="Zhang M."/>
            <person name="Rausher M.D."/>
        </authorList>
    </citation>
    <scope>NUCLEOTIDE SEQUENCE [LARGE SCALE GENOMIC DNA]</scope>
    <source>
        <strain evidence="15">DNT005</strain>
        <tissue evidence="15">Whole leaf</tissue>
    </source>
</reference>
<evidence type="ECO:0000256" key="1">
    <source>
        <dbReference type="ARBA" id="ARBA00004370"/>
    </source>
</evidence>
<evidence type="ECO:0000256" key="8">
    <source>
        <dbReference type="ARBA" id="ARBA00022777"/>
    </source>
</evidence>
<dbReference type="InterPro" id="IPR017441">
    <property type="entry name" value="Protein_kinase_ATP_BS"/>
</dbReference>
<dbReference type="InterPro" id="IPR001611">
    <property type="entry name" value="Leu-rich_rpt"/>
</dbReference>
<dbReference type="InterPro" id="IPR003591">
    <property type="entry name" value="Leu-rich_rpt_typical-subtyp"/>
</dbReference>
<evidence type="ECO:0000256" key="11">
    <source>
        <dbReference type="ARBA" id="ARBA00023136"/>
    </source>
</evidence>
<organism evidence="15 16">
    <name type="scientific">Penstemon davidsonii</name>
    <dbReference type="NCBI Taxonomy" id="160366"/>
    <lineage>
        <taxon>Eukaryota</taxon>
        <taxon>Viridiplantae</taxon>
        <taxon>Streptophyta</taxon>
        <taxon>Embryophyta</taxon>
        <taxon>Tracheophyta</taxon>
        <taxon>Spermatophyta</taxon>
        <taxon>Magnoliopsida</taxon>
        <taxon>eudicotyledons</taxon>
        <taxon>Gunneridae</taxon>
        <taxon>Pentapetalae</taxon>
        <taxon>asterids</taxon>
        <taxon>lamiids</taxon>
        <taxon>Lamiales</taxon>
        <taxon>Plantaginaceae</taxon>
        <taxon>Cheloneae</taxon>
        <taxon>Penstemon</taxon>
    </lineage>
</organism>
<dbReference type="PANTHER" id="PTHR27008:SF592">
    <property type="entry name" value="LEUCINE-RICH REPEAT RECEPTOR-LIKE PROTEIN KINASE FAMILY PROTEIN-RELATED"/>
    <property type="match status" value="1"/>
</dbReference>
<keyword evidence="5 13" id="KW-0812">Transmembrane</keyword>
<dbReference type="InterPro" id="IPR001245">
    <property type="entry name" value="Ser-Thr/Tyr_kinase_cat_dom"/>
</dbReference>
<evidence type="ECO:0000256" key="4">
    <source>
        <dbReference type="ARBA" id="ARBA00022679"/>
    </source>
</evidence>
<evidence type="ECO:0000256" key="9">
    <source>
        <dbReference type="ARBA" id="ARBA00022840"/>
    </source>
</evidence>
<dbReference type="InterPro" id="IPR055414">
    <property type="entry name" value="LRR_R13L4/SHOC2-like"/>
</dbReference>
<evidence type="ECO:0000256" key="5">
    <source>
        <dbReference type="ARBA" id="ARBA00022692"/>
    </source>
</evidence>
<keyword evidence="2" id="KW-0723">Serine/threonine-protein kinase</keyword>
<dbReference type="EMBL" id="JAYDYQ010001087">
    <property type="protein sequence ID" value="KAK4491053.1"/>
    <property type="molecule type" value="Genomic_DNA"/>
</dbReference>
<keyword evidence="3" id="KW-0433">Leucine-rich repeat</keyword>
<evidence type="ECO:0000256" key="7">
    <source>
        <dbReference type="ARBA" id="ARBA00022741"/>
    </source>
</evidence>
<dbReference type="SMART" id="SM00220">
    <property type="entry name" value="S_TKc"/>
    <property type="match status" value="1"/>
</dbReference>